<feature type="region of interest" description="Disordered" evidence="1">
    <location>
        <begin position="366"/>
        <end position="385"/>
    </location>
</feature>
<dbReference type="PANTHER" id="PTHR40132">
    <property type="entry name" value="PRE-MRNA-SPLICING FACTOR 38B"/>
    <property type="match status" value="1"/>
</dbReference>
<feature type="compositionally biased region" description="Basic residues" evidence="1">
    <location>
        <begin position="217"/>
        <end position="232"/>
    </location>
</feature>
<dbReference type="EMBL" id="ML996139">
    <property type="protein sequence ID" value="KAF2735150.1"/>
    <property type="molecule type" value="Genomic_DNA"/>
</dbReference>
<feature type="non-terminal residue" evidence="2">
    <location>
        <position position="411"/>
    </location>
</feature>
<sequence length="411" mass="47644">MASGDLIDDDDYVANLLKKDAKIAAKRYDLVGLGAFLPTRPTDRAPKPNTRFLRHIIRETDNHNAALLAKEADESRARLQRMNQDADARLRDGRSDNDRRPGKRKRHGYYDGDTETDHERSSKRYREREPRDSTSKRDRERERGRQRATRHDDSNDDYNANSPRSRRDHDSDRRHRRNRDKEQDARDSRRSKGSHHRHRRERLHSPSSPRDRSPASRSHRSHKSSKPRRRSPRSPSLSRSRSRTPVRKSPDSPLGQSRKVPRASHTKRTSHIDASDSDPLESIVGPIPPAPRPDIRTRGRGAHKTKSSAMDARFSDNYNPSTDVRIDSDVEDDWGDQLERFRDHQRWKQVGAERLLQAGFSNDQVKKWEKGDEKTEEDVQWSSKGAAREWDRGKVVGDDGDVELQANWGRL</sequence>
<evidence type="ECO:0008006" key="4">
    <source>
        <dbReference type="Google" id="ProtNLM"/>
    </source>
</evidence>
<dbReference type="OrthoDB" id="2431475at2759"/>
<feature type="compositionally biased region" description="Basic residues" evidence="1">
    <location>
        <begin position="259"/>
        <end position="269"/>
    </location>
</feature>
<proteinExistence type="predicted"/>
<dbReference type="PANTHER" id="PTHR40132:SF1">
    <property type="entry name" value="PRE-MRNA-SPLICING FACTOR 38B"/>
    <property type="match status" value="1"/>
</dbReference>
<evidence type="ECO:0000313" key="3">
    <source>
        <dbReference type="Proteomes" id="UP000799444"/>
    </source>
</evidence>
<reference evidence="2" key="1">
    <citation type="journal article" date="2020" name="Stud. Mycol.">
        <title>101 Dothideomycetes genomes: a test case for predicting lifestyles and emergence of pathogens.</title>
        <authorList>
            <person name="Haridas S."/>
            <person name="Albert R."/>
            <person name="Binder M."/>
            <person name="Bloem J."/>
            <person name="Labutti K."/>
            <person name="Salamov A."/>
            <person name="Andreopoulos B."/>
            <person name="Baker S."/>
            <person name="Barry K."/>
            <person name="Bills G."/>
            <person name="Bluhm B."/>
            <person name="Cannon C."/>
            <person name="Castanera R."/>
            <person name="Culley D."/>
            <person name="Daum C."/>
            <person name="Ezra D."/>
            <person name="Gonzalez J."/>
            <person name="Henrissat B."/>
            <person name="Kuo A."/>
            <person name="Liang C."/>
            <person name="Lipzen A."/>
            <person name="Lutzoni F."/>
            <person name="Magnuson J."/>
            <person name="Mondo S."/>
            <person name="Nolan M."/>
            <person name="Ohm R."/>
            <person name="Pangilinan J."/>
            <person name="Park H.-J."/>
            <person name="Ramirez L."/>
            <person name="Alfaro M."/>
            <person name="Sun H."/>
            <person name="Tritt A."/>
            <person name="Yoshinaga Y."/>
            <person name="Zwiers L.-H."/>
            <person name="Turgeon B."/>
            <person name="Goodwin S."/>
            <person name="Spatafora J."/>
            <person name="Crous P."/>
            <person name="Grigoriev I."/>
        </authorList>
    </citation>
    <scope>NUCLEOTIDE SEQUENCE</scope>
    <source>
        <strain evidence="2">CBS 125425</strain>
    </source>
</reference>
<feature type="compositionally biased region" description="Basic residues" evidence="1">
    <location>
        <begin position="191"/>
        <end position="202"/>
    </location>
</feature>
<feature type="compositionally biased region" description="Basic and acidic residues" evidence="1">
    <location>
        <begin position="84"/>
        <end position="100"/>
    </location>
</feature>
<accession>A0A9P4V4A0</accession>
<evidence type="ECO:0000256" key="1">
    <source>
        <dbReference type="SAM" id="MobiDB-lite"/>
    </source>
</evidence>
<keyword evidence="3" id="KW-1185">Reference proteome</keyword>
<organism evidence="2 3">
    <name type="scientific">Polyplosphaeria fusca</name>
    <dbReference type="NCBI Taxonomy" id="682080"/>
    <lineage>
        <taxon>Eukaryota</taxon>
        <taxon>Fungi</taxon>
        <taxon>Dikarya</taxon>
        <taxon>Ascomycota</taxon>
        <taxon>Pezizomycotina</taxon>
        <taxon>Dothideomycetes</taxon>
        <taxon>Pleosporomycetidae</taxon>
        <taxon>Pleosporales</taxon>
        <taxon>Tetraplosphaeriaceae</taxon>
        <taxon>Polyplosphaeria</taxon>
    </lineage>
</organism>
<dbReference type="Proteomes" id="UP000799444">
    <property type="component" value="Unassembled WGS sequence"/>
</dbReference>
<feature type="compositionally biased region" description="Basic and acidic residues" evidence="1">
    <location>
        <begin position="165"/>
        <end position="190"/>
    </location>
</feature>
<name>A0A9P4V4A0_9PLEO</name>
<comment type="caution">
    <text evidence="2">The sequence shown here is derived from an EMBL/GenBank/DDBJ whole genome shotgun (WGS) entry which is preliminary data.</text>
</comment>
<protein>
    <recommendedName>
        <fullName evidence="4">Pre-mRNA-splicing factor 38B</fullName>
    </recommendedName>
</protein>
<feature type="region of interest" description="Disordered" evidence="1">
    <location>
        <begin position="74"/>
        <end position="330"/>
    </location>
</feature>
<gene>
    <name evidence="2" type="ORF">EJ04DRAFT_511984</name>
</gene>
<feature type="compositionally biased region" description="Basic and acidic residues" evidence="1">
    <location>
        <begin position="115"/>
        <end position="153"/>
    </location>
</feature>
<evidence type="ECO:0000313" key="2">
    <source>
        <dbReference type="EMBL" id="KAF2735150.1"/>
    </source>
</evidence>
<dbReference type="AlphaFoldDB" id="A0A9P4V4A0"/>